<feature type="domain" description="Glycine zipper 2TM" evidence="2">
    <location>
        <begin position="32"/>
        <end position="70"/>
    </location>
</feature>
<feature type="chain" id="PRO_5011640015" evidence="1">
    <location>
        <begin position="19"/>
        <end position="74"/>
    </location>
</feature>
<gene>
    <name evidence="3" type="ORF">SAMN02745977_00218</name>
</gene>
<dbReference type="Proteomes" id="UP000199531">
    <property type="component" value="Unassembled WGS sequence"/>
</dbReference>
<dbReference type="AlphaFoldDB" id="A0A1H8D804"/>
<evidence type="ECO:0000313" key="3">
    <source>
        <dbReference type="EMBL" id="SEN03316.1"/>
    </source>
</evidence>
<feature type="signal peptide" evidence="1">
    <location>
        <begin position="1"/>
        <end position="18"/>
    </location>
</feature>
<keyword evidence="4" id="KW-1185">Reference proteome</keyword>
<dbReference type="InterPro" id="IPR008816">
    <property type="entry name" value="Gly_zipper_2TM_dom"/>
</dbReference>
<evidence type="ECO:0000256" key="1">
    <source>
        <dbReference type="SAM" id="SignalP"/>
    </source>
</evidence>
<dbReference type="RefSeq" id="WP_234969921.1">
    <property type="nucleotide sequence ID" value="NZ_FOCW01000001.1"/>
</dbReference>
<sequence length="74" mass="7154">MRKWIAMISLASMAAVTAGCSTWDNLSRAEKGAVIGAGAGAAVGSQVGDGGALNTLGGAAVGGVIGHEVGRRTN</sequence>
<keyword evidence="3" id="KW-0449">Lipoprotein</keyword>
<dbReference type="GO" id="GO:0019867">
    <property type="term" value="C:outer membrane"/>
    <property type="evidence" value="ECO:0007669"/>
    <property type="project" value="InterPro"/>
</dbReference>
<name>A0A1H8D804_9BURK</name>
<evidence type="ECO:0000259" key="2">
    <source>
        <dbReference type="Pfam" id="PF05433"/>
    </source>
</evidence>
<keyword evidence="1" id="KW-0732">Signal</keyword>
<dbReference type="STRING" id="1121117.SAMN02745977_00218"/>
<dbReference type="PROSITE" id="PS51257">
    <property type="entry name" value="PROKAR_LIPOPROTEIN"/>
    <property type="match status" value="1"/>
</dbReference>
<organism evidence="3 4">
    <name type="scientific">Brachymonas denitrificans DSM 15123</name>
    <dbReference type="NCBI Taxonomy" id="1121117"/>
    <lineage>
        <taxon>Bacteria</taxon>
        <taxon>Pseudomonadati</taxon>
        <taxon>Pseudomonadota</taxon>
        <taxon>Betaproteobacteria</taxon>
        <taxon>Burkholderiales</taxon>
        <taxon>Comamonadaceae</taxon>
        <taxon>Brachymonas</taxon>
    </lineage>
</organism>
<reference evidence="3 4" key="1">
    <citation type="submission" date="2016-10" db="EMBL/GenBank/DDBJ databases">
        <authorList>
            <person name="de Groot N.N."/>
        </authorList>
    </citation>
    <scope>NUCLEOTIDE SEQUENCE [LARGE SCALE GENOMIC DNA]</scope>
    <source>
        <strain evidence="3 4">DSM 15123</strain>
    </source>
</reference>
<dbReference type="Pfam" id="PF05433">
    <property type="entry name" value="Rick_17kDa_Anti"/>
    <property type="match status" value="1"/>
</dbReference>
<proteinExistence type="predicted"/>
<accession>A0A1H8D804</accession>
<dbReference type="EMBL" id="FOCW01000001">
    <property type="protein sequence ID" value="SEN03316.1"/>
    <property type="molecule type" value="Genomic_DNA"/>
</dbReference>
<evidence type="ECO:0000313" key="4">
    <source>
        <dbReference type="Proteomes" id="UP000199531"/>
    </source>
</evidence>
<protein>
    <submittedName>
        <fullName evidence="3">Osmotically inducible lipoprotein OsmB</fullName>
    </submittedName>
</protein>